<organism evidence="1 2">
    <name type="scientific">Burkholderia stabilis</name>
    <dbReference type="NCBI Taxonomy" id="95485"/>
    <lineage>
        <taxon>Bacteria</taxon>
        <taxon>Pseudomonadati</taxon>
        <taxon>Pseudomonadota</taxon>
        <taxon>Betaproteobacteria</taxon>
        <taxon>Burkholderiales</taxon>
        <taxon>Burkholderiaceae</taxon>
        <taxon>Burkholderia</taxon>
        <taxon>Burkholderia cepacia complex</taxon>
    </lineage>
</organism>
<dbReference type="Proteomes" id="UP000289650">
    <property type="component" value="Unassembled WGS sequence"/>
</dbReference>
<accession>A0A4Q2A4M8</accession>
<proteinExistence type="predicted"/>
<evidence type="ECO:0000313" key="2">
    <source>
        <dbReference type="Proteomes" id="UP000289650"/>
    </source>
</evidence>
<name>A0A4Q2A4M8_9BURK</name>
<comment type="caution">
    <text evidence="1">The sequence shown here is derived from an EMBL/GenBank/DDBJ whole genome shotgun (WGS) entry which is preliminary data.</text>
</comment>
<evidence type="ECO:0000313" key="1">
    <source>
        <dbReference type="EMBL" id="RXV64129.1"/>
    </source>
</evidence>
<reference evidence="1 2" key="1">
    <citation type="submission" date="2018-08" db="EMBL/GenBank/DDBJ databases">
        <title>Mountain-cultivated ginseng endophyte, Burkholderia stabilis and its activity against ginseng root rot disease.</title>
        <authorList>
            <person name="Tapan Kumar M."/>
            <person name="Bae H."/>
            <person name="Shanmugam G."/>
            <person name="Jeon J."/>
        </authorList>
    </citation>
    <scope>NUCLEOTIDE SEQUENCE [LARGE SCALE GENOMIC DNA]</scope>
    <source>
        <strain evidence="1 2">EB159</strain>
    </source>
</reference>
<gene>
    <name evidence="1" type="ORF">D1006_40705</name>
</gene>
<protein>
    <submittedName>
        <fullName evidence="1">Uncharacterized protein</fullName>
    </submittedName>
</protein>
<dbReference type="AlphaFoldDB" id="A0A4Q2A4M8"/>
<dbReference type="EMBL" id="QWEX01000005">
    <property type="protein sequence ID" value="RXV64129.1"/>
    <property type="molecule type" value="Genomic_DNA"/>
</dbReference>
<sequence>MTDALTRAHFTGRSVVHVDPGIRDFPINLARVPWLVGALDGSEIHVVKDGCSYVFEVTHPWLEGPMTRVLWQDADTGQLTYMANETFFLLPEHQGQGLGARSCAVEVTEVARLGIQFLGCWAAGRPGSADVGYYVWPALGFDAELGEAEIALLPAHLQHCSTLNALFLEADGAAYWRVHGSPRYVSFRLEQGSTSWDILNAYLQENGIEL</sequence>